<gene>
    <name evidence="2" type="ORF">OR37_01776</name>
</gene>
<reference evidence="2 3" key="1">
    <citation type="journal article" date="2013" name="Genome Announc.">
        <title>Draft Genome Sequence for Caulobacter sp. Strain OR37, a Bacterium Tolerant to Heavy Metals.</title>
        <authorList>
            <person name="Utturkar S.M."/>
            <person name="Bollmann A."/>
            <person name="Brzoska R.M."/>
            <person name="Klingeman D.M."/>
            <person name="Epstein S.E."/>
            <person name="Palumbo A.V."/>
            <person name="Brown S.D."/>
        </authorList>
    </citation>
    <scope>NUCLEOTIDE SEQUENCE [LARGE SCALE GENOMIC DNA]</scope>
    <source>
        <strain evidence="2 3">OR37</strain>
    </source>
</reference>
<keyword evidence="1" id="KW-0472">Membrane</keyword>
<protein>
    <submittedName>
        <fullName evidence="2">Uncharacterized protein</fullName>
    </submittedName>
</protein>
<keyword evidence="1" id="KW-1133">Transmembrane helix</keyword>
<evidence type="ECO:0000313" key="3">
    <source>
        <dbReference type="Proteomes" id="UP000013063"/>
    </source>
</evidence>
<dbReference type="PATRIC" id="fig|1292034.3.peg.1763"/>
<feature type="transmembrane region" description="Helical" evidence="1">
    <location>
        <begin position="49"/>
        <end position="67"/>
    </location>
</feature>
<feature type="transmembrane region" description="Helical" evidence="1">
    <location>
        <begin position="104"/>
        <end position="126"/>
    </location>
</feature>
<comment type="caution">
    <text evidence="2">The sequence shown here is derived from an EMBL/GenBank/DDBJ whole genome shotgun (WGS) entry which is preliminary data.</text>
</comment>
<feature type="transmembrane region" description="Helical" evidence="1">
    <location>
        <begin position="6"/>
        <end position="28"/>
    </location>
</feature>
<keyword evidence="3" id="KW-1185">Reference proteome</keyword>
<dbReference type="AlphaFoldDB" id="R0EMD6"/>
<dbReference type="STRING" id="1292034.OR37_01776"/>
<evidence type="ECO:0000313" key="2">
    <source>
        <dbReference type="EMBL" id="ENZ82222.1"/>
    </source>
</evidence>
<name>R0EMD6_CAUVI</name>
<keyword evidence="1" id="KW-0812">Transmembrane</keyword>
<accession>R0EMD6</accession>
<dbReference type="EMBL" id="APMP01000008">
    <property type="protein sequence ID" value="ENZ82222.1"/>
    <property type="molecule type" value="Genomic_DNA"/>
</dbReference>
<dbReference type="RefSeq" id="WP_004618338.1">
    <property type="nucleotide sequence ID" value="NZ_APMP01000008.1"/>
</dbReference>
<organism evidence="2 3">
    <name type="scientific">Caulobacter vibrioides OR37</name>
    <dbReference type="NCBI Taxonomy" id="1292034"/>
    <lineage>
        <taxon>Bacteria</taxon>
        <taxon>Pseudomonadati</taxon>
        <taxon>Pseudomonadota</taxon>
        <taxon>Alphaproteobacteria</taxon>
        <taxon>Caulobacterales</taxon>
        <taxon>Caulobacteraceae</taxon>
        <taxon>Caulobacter</taxon>
    </lineage>
</organism>
<dbReference type="Proteomes" id="UP000013063">
    <property type="component" value="Unassembled WGS sequence"/>
</dbReference>
<evidence type="ECO:0000256" key="1">
    <source>
        <dbReference type="SAM" id="Phobius"/>
    </source>
</evidence>
<sequence length="133" mass="14005" precursor="true">MIGELLLRVAYGANVVILAPVLAGLLLARNGPGVPALGGEIAESRGLRLLLVSLWSAILALSLAGLVAPRLFWSILLLQIIYKSLWLALYVAPLWRAKGPRAAPWGPAIVFAAIVVLWPVALAIAARDGALSL</sequence>
<proteinExistence type="predicted"/>
<feature type="transmembrane region" description="Helical" evidence="1">
    <location>
        <begin position="73"/>
        <end position="92"/>
    </location>
</feature>